<dbReference type="PANTHER" id="PTHR28629:SF4">
    <property type="entry name" value="TRIOKINASE_FMN CYCLASE"/>
    <property type="match status" value="1"/>
</dbReference>
<dbReference type="EMBL" id="BJYU01000065">
    <property type="protein sequence ID" value="GEO16449.1"/>
    <property type="molecule type" value="Genomic_DNA"/>
</dbReference>
<name>A0A512BWW6_9HYPH</name>
<gene>
    <name evidence="4" type="ORF">MAE02_41450</name>
</gene>
<evidence type="ECO:0000313" key="5">
    <source>
        <dbReference type="Proteomes" id="UP000321085"/>
    </source>
</evidence>
<accession>A0A512BWW6</accession>
<dbReference type="GO" id="GO:0004371">
    <property type="term" value="F:glycerone kinase activity"/>
    <property type="evidence" value="ECO:0007669"/>
    <property type="project" value="InterPro"/>
</dbReference>
<dbReference type="RefSeq" id="WP_147021977.1">
    <property type="nucleotide sequence ID" value="NZ_BJYU01000065.1"/>
</dbReference>
<dbReference type="GO" id="GO:0005829">
    <property type="term" value="C:cytosol"/>
    <property type="evidence" value="ECO:0007669"/>
    <property type="project" value="TreeGrafter"/>
</dbReference>
<evidence type="ECO:0000313" key="4">
    <source>
        <dbReference type="EMBL" id="GEO16449.1"/>
    </source>
</evidence>
<dbReference type="PROSITE" id="PS51480">
    <property type="entry name" value="DHAL"/>
    <property type="match status" value="1"/>
</dbReference>
<keyword evidence="1" id="KW-0808">Transferase</keyword>
<dbReference type="Pfam" id="PF02734">
    <property type="entry name" value="Dak2"/>
    <property type="match status" value="1"/>
</dbReference>
<organism evidence="4 5">
    <name type="scientific">Microvirga aerophila</name>
    <dbReference type="NCBI Taxonomy" id="670291"/>
    <lineage>
        <taxon>Bacteria</taxon>
        <taxon>Pseudomonadati</taxon>
        <taxon>Pseudomonadota</taxon>
        <taxon>Alphaproteobacteria</taxon>
        <taxon>Hyphomicrobiales</taxon>
        <taxon>Methylobacteriaceae</taxon>
        <taxon>Microvirga</taxon>
    </lineage>
</organism>
<dbReference type="SMART" id="SM01120">
    <property type="entry name" value="Dak2"/>
    <property type="match status" value="1"/>
</dbReference>
<sequence length="198" mass="20311">MSIDSATLARIVASIAASVQNSAEELNTADGALGDGDLGITVSRGFQEAAAAAAPADVGLAMLEFAKAFQRVSSSSYGTLVATALMAAAKALKGREAFEAEEIPDLLQAALTAMINRGKASLGDKTVLDSLAAIIEATRNASADIMVAAARAAAADTVETFRDKPNRIGRARMFGDQSIGLPDPGQLALQRIVEGLPH</sequence>
<dbReference type="SUPFAM" id="SSF101473">
    <property type="entry name" value="DhaL-like"/>
    <property type="match status" value="1"/>
</dbReference>
<proteinExistence type="predicted"/>
<evidence type="ECO:0000256" key="1">
    <source>
        <dbReference type="ARBA" id="ARBA00022679"/>
    </source>
</evidence>
<dbReference type="AlphaFoldDB" id="A0A512BWW6"/>
<protein>
    <submittedName>
        <fullName evidence="4">Dihydroxyacetone kinase subunit L</fullName>
    </submittedName>
</protein>
<dbReference type="InterPro" id="IPR036117">
    <property type="entry name" value="DhaL_dom_sf"/>
</dbReference>
<comment type="caution">
    <text evidence="4">The sequence shown here is derived from an EMBL/GenBank/DDBJ whole genome shotgun (WGS) entry which is preliminary data.</text>
</comment>
<dbReference type="Gene3D" id="1.25.40.340">
    <property type="match status" value="1"/>
</dbReference>
<evidence type="ECO:0000259" key="3">
    <source>
        <dbReference type="PROSITE" id="PS51480"/>
    </source>
</evidence>
<reference evidence="4 5" key="1">
    <citation type="submission" date="2019-07" db="EMBL/GenBank/DDBJ databases">
        <title>Whole genome shotgun sequence of Microvirga aerophila NBRC 106136.</title>
        <authorList>
            <person name="Hosoyama A."/>
            <person name="Uohara A."/>
            <person name="Ohji S."/>
            <person name="Ichikawa N."/>
        </authorList>
    </citation>
    <scope>NUCLEOTIDE SEQUENCE [LARGE SCALE GENOMIC DNA]</scope>
    <source>
        <strain evidence="4 5">NBRC 106136</strain>
    </source>
</reference>
<dbReference type="PANTHER" id="PTHR28629">
    <property type="entry name" value="TRIOKINASE/FMN CYCLASE"/>
    <property type="match status" value="1"/>
</dbReference>
<dbReference type="InterPro" id="IPR050861">
    <property type="entry name" value="Dihydroxyacetone_Kinase"/>
</dbReference>
<keyword evidence="2 4" id="KW-0418">Kinase</keyword>
<dbReference type="GO" id="GO:0019563">
    <property type="term" value="P:glycerol catabolic process"/>
    <property type="evidence" value="ECO:0007669"/>
    <property type="project" value="TreeGrafter"/>
</dbReference>
<keyword evidence="5" id="KW-1185">Reference proteome</keyword>
<evidence type="ECO:0000256" key="2">
    <source>
        <dbReference type="ARBA" id="ARBA00022777"/>
    </source>
</evidence>
<feature type="domain" description="DhaL" evidence="3">
    <location>
        <begin position="6"/>
        <end position="198"/>
    </location>
</feature>
<dbReference type="InterPro" id="IPR004007">
    <property type="entry name" value="DhaL_dom"/>
</dbReference>
<dbReference type="Proteomes" id="UP000321085">
    <property type="component" value="Unassembled WGS sequence"/>
</dbReference>